<evidence type="ECO:0008006" key="2">
    <source>
        <dbReference type="Google" id="ProtNLM"/>
    </source>
</evidence>
<proteinExistence type="predicted"/>
<dbReference type="EMBL" id="QGKY02001925">
    <property type="protein sequence ID" value="KAF2549531.1"/>
    <property type="molecule type" value="Genomic_DNA"/>
</dbReference>
<protein>
    <recommendedName>
        <fullName evidence="2">Replication factor A C-terminal domain-containing protein</fullName>
    </recommendedName>
</protein>
<evidence type="ECO:0000313" key="1">
    <source>
        <dbReference type="EMBL" id="KAF2549531.1"/>
    </source>
</evidence>
<sequence>MALRQHISSPMTKGSCRYVLMLDNEERDGSGLLVSQYGECTTTGMRQRQRPITRLANGTEQASTASKVVHAQKIEPLTVSALNEYVITANPKITEFLCTAKVNEIHADRYRVELSVSDQTGAAVLVAFDEDMAKLPTLKLLKLCILWLGLGILPDIRTCI</sequence>
<accession>A0A8S9GSJ3</accession>
<dbReference type="AlphaFoldDB" id="A0A8S9GSJ3"/>
<reference evidence="1" key="1">
    <citation type="submission" date="2019-12" db="EMBL/GenBank/DDBJ databases">
        <title>Genome sequencing and annotation of Brassica cretica.</title>
        <authorList>
            <person name="Studholme D.J."/>
            <person name="Sarris P.F."/>
        </authorList>
    </citation>
    <scope>NUCLEOTIDE SEQUENCE</scope>
    <source>
        <strain evidence="1">PFS-102/07</strain>
        <tissue evidence="1">Leaf</tissue>
    </source>
</reference>
<name>A0A8S9GSJ3_BRACR</name>
<gene>
    <name evidence="1" type="ORF">F2Q70_00021579</name>
</gene>
<comment type="caution">
    <text evidence="1">The sequence shown here is derived from an EMBL/GenBank/DDBJ whole genome shotgun (WGS) entry which is preliminary data.</text>
</comment>
<organism evidence="1">
    <name type="scientific">Brassica cretica</name>
    <name type="common">Mustard</name>
    <dbReference type="NCBI Taxonomy" id="69181"/>
    <lineage>
        <taxon>Eukaryota</taxon>
        <taxon>Viridiplantae</taxon>
        <taxon>Streptophyta</taxon>
        <taxon>Embryophyta</taxon>
        <taxon>Tracheophyta</taxon>
        <taxon>Spermatophyta</taxon>
        <taxon>Magnoliopsida</taxon>
        <taxon>eudicotyledons</taxon>
        <taxon>Gunneridae</taxon>
        <taxon>Pentapetalae</taxon>
        <taxon>rosids</taxon>
        <taxon>malvids</taxon>
        <taxon>Brassicales</taxon>
        <taxon>Brassicaceae</taxon>
        <taxon>Brassiceae</taxon>
        <taxon>Brassica</taxon>
    </lineage>
</organism>